<reference evidence="2" key="2">
    <citation type="journal article" date="2015" name="Data Brief">
        <title>Shoot transcriptome of the giant reed, Arundo donax.</title>
        <authorList>
            <person name="Barrero R.A."/>
            <person name="Guerrero F.D."/>
            <person name="Moolhuijzen P."/>
            <person name="Goolsby J.A."/>
            <person name="Tidwell J."/>
            <person name="Bellgard S.E."/>
            <person name="Bellgard M.I."/>
        </authorList>
    </citation>
    <scope>NUCLEOTIDE SEQUENCE</scope>
    <source>
        <tissue evidence="2">Shoot tissue taken approximately 20 cm above the soil surface</tissue>
    </source>
</reference>
<protein>
    <submittedName>
        <fullName evidence="2">Uncharacterized protein</fullName>
    </submittedName>
</protein>
<sequence length="31" mass="3153">MERTSTAGQPPRSASRPTGSAASMAFPVCEA</sequence>
<accession>A0A0A9GNB4</accession>
<dbReference type="EMBL" id="GBRH01171904">
    <property type="protein sequence ID" value="JAE25992.1"/>
    <property type="molecule type" value="Transcribed_RNA"/>
</dbReference>
<feature type="region of interest" description="Disordered" evidence="1">
    <location>
        <begin position="1"/>
        <end position="31"/>
    </location>
</feature>
<evidence type="ECO:0000313" key="2">
    <source>
        <dbReference type="EMBL" id="JAE25992.1"/>
    </source>
</evidence>
<organism evidence="2">
    <name type="scientific">Arundo donax</name>
    <name type="common">Giant reed</name>
    <name type="synonym">Donax arundinaceus</name>
    <dbReference type="NCBI Taxonomy" id="35708"/>
    <lineage>
        <taxon>Eukaryota</taxon>
        <taxon>Viridiplantae</taxon>
        <taxon>Streptophyta</taxon>
        <taxon>Embryophyta</taxon>
        <taxon>Tracheophyta</taxon>
        <taxon>Spermatophyta</taxon>
        <taxon>Magnoliopsida</taxon>
        <taxon>Liliopsida</taxon>
        <taxon>Poales</taxon>
        <taxon>Poaceae</taxon>
        <taxon>PACMAD clade</taxon>
        <taxon>Arundinoideae</taxon>
        <taxon>Arundineae</taxon>
        <taxon>Arundo</taxon>
    </lineage>
</organism>
<reference evidence="2" key="1">
    <citation type="submission" date="2014-09" db="EMBL/GenBank/DDBJ databases">
        <authorList>
            <person name="Magalhaes I.L.F."/>
            <person name="Oliveira U."/>
            <person name="Santos F.R."/>
            <person name="Vidigal T.H.D.A."/>
            <person name="Brescovit A.D."/>
            <person name="Santos A.J."/>
        </authorList>
    </citation>
    <scope>NUCLEOTIDE SEQUENCE</scope>
    <source>
        <tissue evidence="2">Shoot tissue taken approximately 20 cm above the soil surface</tissue>
    </source>
</reference>
<dbReference type="AlphaFoldDB" id="A0A0A9GNB4"/>
<name>A0A0A9GNB4_ARUDO</name>
<evidence type="ECO:0000256" key="1">
    <source>
        <dbReference type="SAM" id="MobiDB-lite"/>
    </source>
</evidence>
<proteinExistence type="predicted"/>